<keyword evidence="10" id="KW-1185">Reference proteome</keyword>
<organism evidence="9 10">
    <name type="scientific">Corynebacterium pseudokroppenstedtii</name>
    <dbReference type="NCBI Taxonomy" id="2804917"/>
    <lineage>
        <taxon>Bacteria</taxon>
        <taxon>Bacillati</taxon>
        <taxon>Actinomycetota</taxon>
        <taxon>Actinomycetes</taxon>
        <taxon>Mycobacteriales</taxon>
        <taxon>Corynebacteriaceae</taxon>
        <taxon>Corynebacterium</taxon>
    </lineage>
</organism>
<proteinExistence type="predicted"/>
<keyword evidence="3 7" id="KW-1133">Transmembrane helix</keyword>
<dbReference type="InterPro" id="IPR000412">
    <property type="entry name" value="ABC_2_transport"/>
</dbReference>
<feature type="compositionally biased region" description="Polar residues" evidence="6">
    <location>
        <begin position="1"/>
        <end position="11"/>
    </location>
</feature>
<feature type="transmembrane region" description="Helical" evidence="7">
    <location>
        <begin position="140"/>
        <end position="165"/>
    </location>
</feature>
<evidence type="ECO:0000256" key="7">
    <source>
        <dbReference type="SAM" id="Phobius"/>
    </source>
</evidence>
<feature type="region of interest" description="Disordered" evidence="6">
    <location>
        <begin position="1"/>
        <end position="37"/>
    </location>
</feature>
<dbReference type="Pfam" id="PF01061">
    <property type="entry name" value="ABC2_membrane"/>
    <property type="match status" value="1"/>
</dbReference>
<dbReference type="GO" id="GO:0046677">
    <property type="term" value="P:response to antibiotic"/>
    <property type="evidence" value="ECO:0007669"/>
    <property type="project" value="UniProtKB-KW"/>
</dbReference>
<keyword evidence="2 7" id="KW-0812">Transmembrane</keyword>
<dbReference type="PIRSF" id="PIRSF006648">
    <property type="entry name" value="DrrB"/>
    <property type="match status" value="1"/>
</dbReference>
<feature type="transmembrane region" description="Helical" evidence="7">
    <location>
        <begin position="90"/>
        <end position="108"/>
    </location>
</feature>
<keyword evidence="4 7" id="KW-0472">Membrane</keyword>
<keyword evidence="5" id="KW-0046">Antibiotic resistance</keyword>
<dbReference type="InterPro" id="IPR013525">
    <property type="entry name" value="ABC2_TM"/>
</dbReference>
<name>A0AAU0PYX6_9CORY</name>
<evidence type="ECO:0000256" key="2">
    <source>
        <dbReference type="ARBA" id="ARBA00022692"/>
    </source>
</evidence>
<feature type="transmembrane region" description="Helical" evidence="7">
    <location>
        <begin position="55"/>
        <end position="75"/>
    </location>
</feature>
<dbReference type="AlphaFoldDB" id="A0AAU0PYX6"/>
<accession>A0AAU0PYX6</accession>
<feature type="transmembrane region" description="Helical" evidence="7">
    <location>
        <begin position="265"/>
        <end position="287"/>
    </location>
</feature>
<dbReference type="GO" id="GO:0043190">
    <property type="term" value="C:ATP-binding cassette (ABC) transporter complex"/>
    <property type="evidence" value="ECO:0007669"/>
    <property type="project" value="InterPro"/>
</dbReference>
<sequence length="296" mass="31683">MSNTPATTYSPAPSIEPAPSTARLTSTATKPSPRRAHASWAHTMRLFRRFVRTRASLLSTIFTPMLMIVFQWALFGDLIAKVQGLEKIDLLPLCLMLILGSQWLYIPANSAEIVRERQSGIVARVSTSTSGIRPLIAGEWLFSFLRTILASIPALVASFVFGMRIHTCSAALWLVVAVIGGSIFTATLVLALGFGAASPDATMIVTPLFMVALFLSAGFVPATAFVSGLQWFARNNPVTHVIEAEIALNGGALANNLSLTDATSAMTMSGIWFIGVMVVAGLLAVFATTRHSRNTA</sequence>
<evidence type="ECO:0000256" key="5">
    <source>
        <dbReference type="ARBA" id="ARBA00023251"/>
    </source>
</evidence>
<dbReference type="GO" id="GO:0140359">
    <property type="term" value="F:ABC-type transporter activity"/>
    <property type="evidence" value="ECO:0007669"/>
    <property type="project" value="InterPro"/>
</dbReference>
<dbReference type="PANTHER" id="PTHR43229">
    <property type="entry name" value="NODULATION PROTEIN J"/>
    <property type="match status" value="1"/>
</dbReference>
<evidence type="ECO:0000259" key="8">
    <source>
        <dbReference type="Pfam" id="PF01061"/>
    </source>
</evidence>
<feature type="transmembrane region" description="Helical" evidence="7">
    <location>
        <begin position="208"/>
        <end position="233"/>
    </location>
</feature>
<dbReference type="PANTHER" id="PTHR43229:SF6">
    <property type="entry name" value="ABC-TYPE MULTIDRUG TRANSPORT SYSTEM, PERMEASE COMPONENT"/>
    <property type="match status" value="1"/>
</dbReference>
<evidence type="ECO:0000256" key="6">
    <source>
        <dbReference type="SAM" id="MobiDB-lite"/>
    </source>
</evidence>
<gene>
    <name evidence="9" type="ORF">Q0N40_09390</name>
</gene>
<evidence type="ECO:0000256" key="4">
    <source>
        <dbReference type="ARBA" id="ARBA00023136"/>
    </source>
</evidence>
<dbReference type="RefSeq" id="WP_204087560.1">
    <property type="nucleotide sequence ID" value="NZ_CP137757.1"/>
</dbReference>
<evidence type="ECO:0000256" key="3">
    <source>
        <dbReference type="ARBA" id="ARBA00022989"/>
    </source>
</evidence>
<evidence type="ECO:0000256" key="1">
    <source>
        <dbReference type="ARBA" id="ARBA00004141"/>
    </source>
</evidence>
<reference evidence="9 10" key="1">
    <citation type="submission" date="2023-10" db="EMBL/GenBank/DDBJ databases">
        <title>complete genome sequence of Corynebacterium pseudokroppenstedtii P15-C1.</title>
        <authorList>
            <person name="Bruggemann H."/>
            <person name="Poehlein A."/>
        </authorList>
    </citation>
    <scope>NUCLEOTIDE SEQUENCE [LARGE SCALE GENOMIC DNA]</scope>
    <source>
        <strain evidence="9 10">P15_C1</strain>
    </source>
</reference>
<evidence type="ECO:0000313" key="9">
    <source>
        <dbReference type="EMBL" id="WPF24731.1"/>
    </source>
</evidence>
<evidence type="ECO:0000313" key="10">
    <source>
        <dbReference type="Proteomes" id="UP001174314"/>
    </source>
</evidence>
<comment type="subcellular location">
    <subcellularLocation>
        <location evidence="1">Membrane</location>
        <topology evidence="1">Multi-pass membrane protein</topology>
    </subcellularLocation>
</comment>
<dbReference type="InterPro" id="IPR051784">
    <property type="entry name" value="Nod_factor_ABC_transporter"/>
</dbReference>
<dbReference type="KEGG" id="cpsk:Q0N40_09390"/>
<protein>
    <submittedName>
        <fullName evidence="9">ABC transporter permease</fullName>
    </submittedName>
</protein>
<feature type="domain" description="ABC-2 type transporter transmembrane" evidence="8">
    <location>
        <begin position="40"/>
        <end position="244"/>
    </location>
</feature>
<dbReference type="Proteomes" id="UP001174314">
    <property type="component" value="Chromosome"/>
</dbReference>
<dbReference type="EMBL" id="CP137757">
    <property type="protein sequence ID" value="WPF24731.1"/>
    <property type="molecule type" value="Genomic_DNA"/>
</dbReference>
<feature type="transmembrane region" description="Helical" evidence="7">
    <location>
        <begin position="171"/>
        <end position="196"/>
    </location>
</feature>